<organism evidence="3 4">
    <name type="scientific">Pseudobythopirellula maris</name>
    <dbReference type="NCBI Taxonomy" id="2527991"/>
    <lineage>
        <taxon>Bacteria</taxon>
        <taxon>Pseudomonadati</taxon>
        <taxon>Planctomycetota</taxon>
        <taxon>Planctomycetia</taxon>
        <taxon>Pirellulales</taxon>
        <taxon>Lacipirellulaceae</taxon>
        <taxon>Pseudobythopirellula</taxon>
    </lineage>
</organism>
<dbReference type="EMBL" id="SJPQ01000001">
    <property type="protein sequence ID" value="TWT90324.1"/>
    <property type="molecule type" value="Genomic_DNA"/>
</dbReference>
<dbReference type="Proteomes" id="UP000315440">
    <property type="component" value="Unassembled WGS sequence"/>
</dbReference>
<dbReference type="PANTHER" id="PTHR22602:SF0">
    <property type="entry name" value="TRANSFERASE CAF17, MITOCHONDRIAL-RELATED"/>
    <property type="match status" value="1"/>
</dbReference>
<keyword evidence="4" id="KW-1185">Reference proteome</keyword>
<keyword evidence="1" id="KW-0809">Transit peptide</keyword>
<gene>
    <name evidence="3" type="ORF">Mal64_07100</name>
</gene>
<dbReference type="Pfam" id="PF08669">
    <property type="entry name" value="GCV_T_C"/>
    <property type="match status" value="1"/>
</dbReference>
<evidence type="ECO:0000313" key="4">
    <source>
        <dbReference type="Proteomes" id="UP000315440"/>
    </source>
</evidence>
<dbReference type="InterPro" id="IPR013977">
    <property type="entry name" value="GcvT_C"/>
</dbReference>
<dbReference type="AlphaFoldDB" id="A0A5C5ZS25"/>
<evidence type="ECO:0000256" key="1">
    <source>
        <dbReference type="ARBA" id="ARBA00022946"/>
    </source>
</evidence>
<dbReference type="PANTHER" id="PTHR22602">
    <property type="entry name" value="TRANSFERASE CAF17, MITOCHONDRIAL-RELATED"/>
    <property type="match status" value="1"/>
</dbReference>
<dbReference type="InterPro" id="IPR045179">
    <property type="entry name" value="YgfZ/GcvT"/>
</dbReference>
<accession>A0A5C5ZS25</accession>
<dbReference type="Gene3D" id="3.30.1360.120">
    <property type="entry name" value="Probable tRNA modification gtpase trme, domain 1"/>
    <property type="match status" value="2"/>
</dbReference>
<dbReference type="GO" id="GO:0016226">
    <property type="term" value="P:iron-sulfur cluster assembly"/>
    <property type="evidence" value="ECO:0007669"/>
    <property type="project" value="TreeGrafter"/>
</dbReference>
<sequence>MSDSTSAILRWGRLTEWSCVVATGPDAGRFLQSFCTNDVLRLAEGESCEAFFTDVKGRVLAYGWVGRTGEERYAVLLLSDGAADLSSHLDRYLIREKVELSTIHPTAGSACWASSREALLADDAGGFVLPTAALGEGSAALVHASASTPLSLQGEELDAAAFDALRIECGAPRDRQDFDERSLPQETQRDAVAISFTKGCYLGQEPVARIDALGQVNRLLVGVRFSGPAEPPVGSDLAAKGQTVGTLTSACYSEKLAAPIGLATVRRAQSAAGTELDCDGLRATVCPLPFV</sequence>
<protein>
    <submittedName>
        <fullName evidence="3">Putative global regulator</fullName>
    </submittedName>
</protein>
<dbReference type="PIRSF" id="PIRSF006487">
    <property type="entry name" value="GcvT"/>
    <property type="match status" value="1"/>
</dbReference>
<reference evidence="3 4" key="1">
    <citation type="submission" date="2019-02" db="EMBL/GenBank/DDBJ databases">
        <title>Deep-cultivation of Planctomycetes and their phenomic and genomic characterization uncovers novel biology.</title>
        <authorList>
            <person name="Wiegand S."/>
            <person name="Jogler M."/>
            <person name="Boedeker C."/>
            <person name="Pinto D."/>
            <person name="Vollmers J."/>
            <person name="Rivas-Marin E."/>
            <person name="Kohn T."/>
            <person name="Peeters S.H."/>
            <person name="Heuer A."/>
            <person name="Rast P."/>
            <person name="Oberbeckmann S."/>
            <person name="Bunk B."/>
            <person name="Jeske O."/>
            <person name="Meyerdierks A."/>
            <person name="Storesund J.E."/>
            <person name="Kallscheuer N."/>
            <person name="Luecker S."/>
            <person name="Lage O.M."/>
            <person name="Pohl T."/>
            <person name="Merkel B.J."/>
            <person name="Hornburger P."/>
            <person name="Mueller R.-W."/>
            <person name="Bruemmer F."/>
            <person name="Labrenz M."/>
            <person name="Spormann A.M."/>
            <person name="Op Den Camp H."/>
            <person name="Overmann J."/>
            <person name="Amann R."/>
            <person name="Jetten M.S.M."/>
            <person name="Mascher T."/>
            <person name="Medema M.H."/>
            <person name="Devos D.P."/>
            <person name="Kaster A.-K."/>
            <person name="Ovreas L."/>
            <person name="Rohde M."/>
            <person name="Galperin M.Y."/>
            <person name="Jogler C."/>
        </authorList>
    </citation>
    <scope>NUCLEOTIDE SEQUENCE [LARGE SCALE GENOMIC DNA]</scope>
    <source>
        <strain evidence="3 4">Mal64</strain>
    </source>
</reference>
<name>A0A5C5ZS25_9BACT</name>
<evidence type="ECO:0000259" key="2">
    <source>
        <dbReference type="Pfam" id="PF08669"/>
    </source>
</evidence>
<feature type="domain" description="Aminomethyltransferase C-terminal" evidence="2">
    <location>
        <begin position="219"/>
        <end position="291"/>
    </location>
</feature>
<proteinExistence type="predicted"/>
<dbReference type="InterPro" id="IPR029043">
    <property type="entry name" value="GcvT/YgfZ_C"/>
</dbReference>
<dbReference type="NCBIfam" id="TIGR03317">
    <property type="entry name" value="ygfZ_signature"/>
    <property type="match status" value="1"/>
</dbReference>
<dbReference type="InterPro" id="IPR027266">
    <property type="entry name" value="TrmE/GcvT-like"/>
</dbReference>
<comment type="caution">
    <text evidence="3">The sequence shown here is derived from an EMBL/GenBank/DDBJ whole genome shotgun (WGS) entry which is preliminary data.</text>
</comment>
<dbReference type="SUPFAM" id="SSF101790">
    <property type="entry name" value="Aminomethyltransferase beta-barrel domain"/>
    <property type="match status" value="1"/>
</dbReference>
<dbReference type="SUPFAM" id="SSF103025">
    <property type="entry name" value="Folate-binding domain"/>
    <property type="match status" value="1"/>
</dbReference>
<dbReference type="InterPro" id="IPR017703">
    <property type="entry name" value="YgfZ/GCV_T_CS"/>
</dbReference>
<evidence type="ECO:0000313" key="3">
    <source>
        <dbReference type="EMBL" id="TWT90324.1"/>
    </source>
</evidence>